<sequence length="139" mass="15377">MSTRVGTSEEHDDGDEEATMEGSKKKRGILRVESTKAEAKKNKVEKKVTIQEEDGEEGCGDVERVPSMPRMSSFDVFQPGQLEMLLEKCRSGSFKNLTLNDDSLFRSLSFNDDSFFEDEGNSTTTTTTTTTAATRTTTA</sequence>
<evidence type="ECO:0000256" key="1">
    <source>
        <dbReference type="SAM" id="MobiDB-lite"/>
    </source>
</evidence>
<feature type="region of interest" description="Disordered" evidence="1">
    <location>
        <begin position="116"/>
        <end position="139"/>
    </location>
</feature>
<feature type="compositionally biased region" description="Basic and acidic residues" evidence="1">
    <location>
        <begin position="33"/>
        <end position="50"/>
    </location>
</feature>
<dbReference type="Proteomes" id="UP000316726">
    <property type="component" value="Chromosome 7"/>
</dbReference>
<feature type="compositionally biased region" description="Acidic residues" evidence="1">
    <location>
        <begin position="10"/>
        <end position="19"/>
    </location>
</feature>
<gene>
    <name evidence="2" type="ORF">A3770_07p47040</name>
</gene>
<accession>A0A5B8MNU0</accession>
<feature type="compositionally biased region" description="Low complexity" evidence="1">
    <location>
        <begin position="123"/>
        <end position="139"/>
    </location>
</feature>
<feature type="compositionally biased region" description="Acidic residues" evidence="1">
    <location>
        <begin position="51"/>
        <end position="60"/>
    </location>
</feature>
<protein>
    <submittedName>
        <fullName evidence="2">Uncharacterized protein</fullName>
    </submittedName>
</protein>
<dbReference type="AlphaFoldDB" id="A0A5B8MNU0"/>
<evidence type="ECO:0000313" key="3">
    <source>
        <dbReference type="Proteomes" id="UP000316726"/>
    </source>
</evidence>
<keyword evidence="3" id="KW-1185">Reference proteome</keyword>
<organism evidence="2 3">
    <name type="scientific">Chloropicon primus</name>
    <dbReference type="NCBI Taxonomy" id="1764295"/>
    <lineage>
        <taxon>Eukaryota</taxon>
        <taxon>Viridiplantae</taxon>
        <taxon>Chlorophyta</taxon>
        <taxon>Chloropicophyceae</taxon>
        <taxon>Chloropicales</taxon>
        <taxon>Chloropicaceae</taxon>
        <taxon>Chloropicon</taxon>
    </lineage>
</organism>
<proteinExistence type="predicted"/>
<feature type="region of interest" description="Disordered" evidence="1">
    <location>
        <begin position="1"/>
        <end position="67"/>
    </location>
</feature>
<dbReference type="EMBL" id="CP031040">
    <property type="protein sequence ID" value="QDZ22186.1"/>
    <property type="molecule type" value="Genomic_DNA"/>
</dbReference>
<reference evidence="2 3" key="1">
    <citation type="submission" date="2018-07" db="EMBL/GenBank/DDBJ databases">
        <title>The complete nuclear genome of the prasinophyte Chloropicon primus (CCMP1205).</title>
        <authorList>
            <person name="Pombert J.-F."/>
            <person name="Otis C."/>
            <person name="Turmel M."/>
            <person name="Lemieux C."/>
        </authorList>
    </citation>
    <scope>NUCLEOTIDE SEQUENCE [LARGE SCALE GENOMIC DNA]</scope>
    <source>
        <strain evidence="2 3">CCMP1205</strain>
    </source>
</reference>
<name>A0A5B8MNU0_9CHLO</name>
<evidence type="ECO:0000313" key="2">
    <source>
        <dbReference type="EMBL" id="QDZ22186.1"/>
    </source>
</evidence>